<dbReference type="EMBL" id="KZ303544">
    <property type="protein sequence ID" value="PIA13181.1"/>
    <property type="molecule type" value="Genomic_DNA"/>
</dbReference>
<sequence>RYGSVPEAWNKVAEKLNSDESLNGLGISGRGCRNIFSRLIEKRKSGEQSQIIGAQDDEYAVVNHLLDRVIADLDEYQRSTAEHRQQQQQNAEQAHSNRDQIARYLNPDITPQQQHTYHIAAGLEDNMNENNISEFENNNNDSELLDSANFTLNIVAEQSIENNESLEPQVDNSRSNSSRRRISHRSGRPSSSQLEFTRLYNNAESPFVEIIKSLQAENSQQRQESQQQISELNGRLLQQVQESQQQTHELQQQIFDLNGKLGSEKSKFANLLDR</sequence>
<evidence type="ECO:0000256" key="2">
    <source>
        <dbReference type="SAM" id="MobiDB-lite"/>
    </source>
</evidence>
<accession>A0A2G5B2G5</accession>
<evidence type="ECO:0000313" key="4">
    <source>
        <dbReference type="Proteomes" id="UP000242474"/>
    </source>
</evidence>
<feature type="non-terminal residue" evidence="3">
    <location>
        <position position="1"/>
    </location>
</feature>
<reference evidence="3 4" key="1">
    <citation type="journal article" date="2015" name="Genome Biol. Evol.">
        <title>Phylogenomic analyses indicate that early fungi evolved digesting cell walls of algal ancestors of land plants.</title>
        <authorList>
            <person name="Chang Y."/>
            <person name="Wang S."/>
            <person name="Sekimoto S."/>
            <person name="Aerts A.L."/>
            <person name="Choi C."/>
            <person name="Clum A."/>
            <person name="LaButti K.M."/>
            <person name="Lindquist E.A."/>
            <person name="Yee Ngan C."/>
            <person name="Ohm R.A."/>
            <person name="Salamov A.A."/>
            <person name="Grigoriev I.V."/>
            <person name="Spatafora J.W."/>
            <person name="Berbee M.L."/>
        </authorList>
    </citation>
    <scope>NUCLEOTIDE SEQUENCE [LARGE SCALE GENOMIC DNA]</scope>
    <source>
        <strain evidence="3 4">NRRL 1564</strain>
    </source>
</reference>
<gene>
    <name evidence="3" type="ORF">COEREDRAFT_83651</name>
</gene>
<keyword evidence="1" id="KW-0175">Coiled coil</keyword>
<proteinExistence type="predicted"/>
<organism evidence="3 4">
    <name type="scientific">Coemansia reversa (strain ATCC 12441 / NRRL 1564)</name>
    <dbReference type="NCBI Taxonomy" id="763665"/>
    <lineage>
        <taxon>Eukaryota</taxon>
        <taxon>Fungi</taxon>
        <taxon>Fungi incertae sedis</taxon>
        <taxon>Zoopagomycota</taxon>
        <taxon>Kickxellomycotina</taxon>
        <taxon>Kickxellomycetes</taxon>
        <taxon>Kickxellales</taxon>
        <taxon>Kickxellaceae</taxon>
        <taxon>Coemansia</taxon>
    </lineage>
</organism>
<dbReference type="Proteomes" id="UP000242474">
    <property type="component" value="Unassembled WGS sequence"/>
</dbReference>
<protein>
    <submittedName>
        <fullName evidence="3">Uncharacterized protein</fullName>
    </submittedName>
</protein>
<evidence type="ECO:0000313" key="3">
    <source>
        <dbReference type="EMBL" id="PIA13181.1"/>
    </source>
</evidence>
<dbReference type="AlphaFoldDB" id="A0A2G5B2G5"/>
<keyword evidence="4" id="KW-1185">Reference proteome</keyword>
<feature type="coiled-coil region" evidence="1">
    <location>
        <begin position="211"/>
        <end position="253"/>
    </location>
</feature>
<evidence type="ECO:0000256" key="1">
    <source>
        <dbReference type="SAM" id="Coils"/>
    </source>
</evidence>
<feature type="compositionally biased region" description="Polar residues" evidence="2">
    <location>
        <begin position="163"/>
        <end position="172"/>
    </location>
</feature>
<feature type="compositionally biased region" description="Basic residues" evidence="2">
    <location>
        <begin position="177"/>
        <end position="187"/>
    </location>
</feature>
<feature type="region of interest" description="Disordered" evidence="2">
    <location>
        <begin position="163"/>
        <end position="193"/>
    </location>
</feature>
<name>A0A2G5B2G5_COERN</name>
<feature type="non-terminal residue" evidence="3">
    <location>
        <position position="274"/>
    </location>
</feature>